<dbReference type="PANTHER" id="PTHR46797">
    <property type="entry name" value="HTH-TYPE TRANSCRIPTIONAL REGULATOR"/>
    <property type="match status" value="1"/>
</dbReference>
<name>A0ABS4QKV0_9NOCA</name>
<dbReference type="SMART" id="SM00530">
    <property type="entry name" value="HTH_XRE"/>
    <property type="match status" value="1"/>
</dbReference>
<dbReference type="RefSeq" id="WP_209892710.1">
    <property type="nucleotide sequence ID" value="NZ_JAGGMR010000001.1"/>
</dbReference>
<dbReference type="PANTHER" id="PTHR46797:SF1">
    <property type="entry name" value="METHYLPHOSPHONATE SYNTHASE"/>
    <property type="match status" value="1"/>
</dbReference>
<evidence type="ECO:0000313" key="3">
    <source>
        <dbReference type="EMBL" id="MBP2191291.1"/>
    </source>
</evidence>
<sequence>MDTVVDGVSRGLRNLRRTRNMTLAALAERAGLTDGYLSNVENGVTTPSLRTLATLATALETDMSAFFPPAPRPSVHVYRASEKSRTHLARGGENYTVVSASSADSTSTGLLGRIGPAGSPRSYSGRGERILLVLDGEVEVRVGATGHRLGRGETLHYACRPGHRLEVTSGEPAVILWVLTPPVL</sequence>
<dbReference type="Gene3D" id="2.60.120.10">
    <property type="entry name" value="Jelly Rolls"/>
    <property type="match status" value="1"/>
</dbReference>
<dbReference type="InterPro" id="IPR050807">
    <property type="entry name" value="TransReg_Diox_bact_type"/>
</dbReference>
<feature type="domain" description="HTH cro/C1-type" evidence="2">
    <location>
        <begin position="12"/>
        <end position="66"/>
    </location>
</feature>
<dbReference type="CDD" id="cd00093">
    <property type="entry name" value="HTH_XRE"/>
    <property type="match status" value="1"/>
</dbReference>
<dbReference type="Gene3D" id="1.10.260.40">
    <property type="entry name" value="lambda repressor-like DNA-binding domains"/>
    <property type="match status" value="1"/>
</dbReference>
<dbReference type="Pfam" id="PF01381">
    <property type="entry name" value="HTH_3"/>
    <property type="match status" value="1"/>
</dbReference>
<keyword evidence="1" id="KW-0238">DNA-binding</keyword>
<keyword evidence="4" id="KW-1185">Reference proteome</keyword>
<evidence type="ECO:0000259" key="2">
    <source>
        <dbReference type="PROSITE" id="PS50943"/>
    </source>
</evidence>
<protein>
    <submittedName>
        <fullName evidence="3">Transcriptional regulator with XRE-family HTH domain</fullName>
    </submittedName>
</protein>
<evidence type="ECO:0000256" key="1">
    <source>
        <dbReference type="ARBA" id="ARBA00023125"/>
    </source>
</evidence>
<dbReference type="CDD" id="cd02209">
    <property type="entry name" value="cupin_XRE_C"/>
    <property type="match status" value="1"/>
</dbReference>
<evidence type="ECO:0000313" key="4">
    <source>
        <dbReference type="Proteomes" id="UP001519325"/>
    </source>
</evidence>
<dbReference type="InterPro" id="IPR014710">
    <property type="entry name" value="RmlC-like_jellyroll"/>
</dbReference>
<dbReference type="InterPro" id="IPR011051">
    <property type="entry name" value="RmlC_Cupin_sf"/>
</dbReference>
<reference evidence="3 4" key="1">
    <citation type="submission" date="2021-03" db="EMBL/GenBank/DDBJ databases">
        <title>Sequencing the genomes of 1000 actinobacteria strains.</title>
        <authorList>
            <person name="Klenk H.-P."/>
        </authorList>
    </citation>
    <scope>NUCLEOTIDE SEQUENCE [LARGE SCALE GENOMIC DNA]</scope>
    <source>
        <strain evidence="3 4">DSM 45516</strain>
    </source>
</reference>
<dbReference type="InterPro" id="IPR001387">
    <property type="entry name" value="Cro/C1-type_HTH"/>
</dbReference>
<accession>A0ABS4QKV0</accession>
<dbReference type="SUPFAM" id="SSF47413">
    <property type="entry name" value="lambda repressor-like DNA-binding domains"/>
    <property type="match status" value="1"/>
</dbReference>
<dbReference type="PROSITE" id="PS50943">
    <property type="entry name" value="HTH_CROC1"/>
    <property type="match status" value="1"/>
</dbReference>
<dbReference type="SUPFAM" id="SSF51182">
    <property type="entry name" value="RmlC-like cupins"/>
    <property type="match status" value="1"/>
</dbReference>
<organism evidence="3 4">
    <name type="scientific">Nocardia goodfellowii</name>
    <dbReference type="NCBI Taxonomy" id="882446"/>
    <lineage>
        <taxon>Bacteria</taxon>
        <taxon>Bacillati</taxon>
        <taxon>Actinomycetota</taxon>
        <taxon>Actinomycetes</taxon>
        <taxon>Mycobacteriales</taxon>
        <taxon>Nocardiaceae</taxon>
        <taxon>Nocardia</taxon>
    </lineage>
</organism>
<gene>
    <name evidence="3" type="ORF">BJ987_004192</name>
</gene>
<dbReference type="InterPro" id="IPR013096">
    <property type="entry name" value="Cupin_2"/>
</dbReference>
<dbReference type="Proteomes" id="UP001519325">
    <property type="component" value="Unassembled WGS sequence"/>
</dbReference>
<dbReference type="Pfam" id="PF07883">
    <property type="entry name" value="Cupin_2"/>
    <property type="match status" value="1"/>
</dbReference>
<proteinExistence type="predicted"/>
<comment type="caution">
    <text evidence="3">The sequence shown here is derived from an EMBL/GenBank/DDBJ whole genome shotgun (WGS) entry which is preliminary data.</text>
</comment>
<dbReference type="EMBL" id="JAGGMR010000001">
    <property type="protein sequence ID" value="MBP2191291.1"/>
    <property type="molecule type" value="Genomic_DNA"/>
</dbReference>
<dbReference type="InterPro" id="IPR010982">
    <property type="entry name" value="Lambda_DNA-bd_dom_sf"/>
</dbReference>